<keyword evidence="5" id="KW-1185">Reference proteome</keyword>
<evidence type="ECO:0000259" key="2">
    <source>
        <dbReference type="Pfam" id="PF09822"/>
    </source>
</evidence>
<evidence type="ECO:0000259" key="3">
    <source>
        <dbReference type="Pfam" id="PF23357"/>
    </source>
</evidence>
<organism evidence="4 5">
    <name type="scientific">Ornithobacterium rhinotracheale (strain ATCC 51463 / DSM 15997 / CCUG 23171 / CIP 104009 / LMG 9086)</name>
    <dbReference type="NCBI Taxonomy" id="867902"/>
    <lineage>
        <taxon>Bacteria</taxon>
        <taxon>Pseudomonadati</taxon>
        <taxon>Bacteroidota</taxon>
        <taxon>Flavobacteriia</taxon>
        <taxon>Flavobacteriales</taxon>
        <taxon>Weeksellaceae</taxon>
        <taxon>Ornithobacterium</taxon>
    </lineage>
</organism>
<dbReference type="Pfam" id="PF23357">
    <property type="entry name" value="DUF7088"/>
    <property type="match status" value="1"/>
</dbReference>
<feature type="transmembrane region" description="Helical" evidence="1">
    <location>
        <begin position="530"/>
        <end position="552"/>
    </location>
</feature>
<dbReference type="InterPro" id="IPR055396">
    <property type="entry name" value="DUF7088"/>
</dbReference>
<gene>
    <name evidence="4" type="ordered locus">Ornrh_0208</name>
</gene>
<dbReference type="NCBIfam" id="TIGR03521">
    <property type="entry name" value="GldG"/>
    <property type="match status" value="1"/>
</dbReference>
<evidence type="ECO:0000256" key="1">
    <source>
        <dbReference type="SAM" id="Phobius"/>
    </source>
</evidence>
<dbReference type="EMBL" id="CP003283">
    <property type="protein sequence ID" value="AFL96430.1"/>
    <property type="molecule type" value="Genomic_DNA"/>
</dbReference>
<accession>I3ZXJ6</accession>
<evidence type="ECO:0000313" key="5">
    <source>
        <dbReference type="Proteomes" id="UP000006051"/>
    </source>
</evidence>
<feature type="domain" description="DUF7088" evidence="3">
    <location>
        <begin position="32"/>
        <end position="128"/>
    </location>
</feature>
<feature type="domain" description="ABC-type uncharacterised transport system" evidence="2">
    <location>
        <begin position="176"/>
        <end position="495"/>
    </location>
</feature>
<dbReference type="RefSeq" id="WP_014790060.1">
    <property type="nucleotide sequence ID" value="NC_018016.1"/>
</dbReference>
<keyword evidence="1" id="KW-0812">Transmembrane</keyword>
<dbReference type="STRING" id="867902.Ornrh_0208"/>
<reference evidence="4 5" key="1">
    <citation type="submission" date="2012-06" db="EMBL/GenBank/DDBJ databases">
        <title>The complete genome of Ornithobacterium rhinotracheale DSM 15997.</title>
        <authorList>
            <consortium name="US DOE Joint Genome Institute (JGI-PGF)"/>
            <person name="Lucas S."/>
            <person name="Copeland A."/>
            <person name="Lapidus A."/>
            <person name="Goodwin L."/>
            <person name="Pitluck S."/>
            <person name="Peters L."/>
            <person name="Mikhailova N."/>
            <person name="Teshima H."/>
            <person name="Kyrpides N."/>
            <person name="Mavromatis K."/>
            <person name="Pagani I."/>
            <person name="Ivanova N."/>
            <person name="Ovchinnikova G."/>
            <person name="Zeytun A."/>
            <person name="Detter J.C."/>
            <person name="Han C."/>
            <person name="Land M."/>
            <person name="Hauser L."/>
            <person name="Markowitz V."/>
            <person name="Cheng J.-F."/>
            <person name="Hugenholtz P."/>
            <person name="Woyke T."/>
            <person name="Wu D."/>
            <person name="Lang E."/>
            <person name="Kopitz M."/>
            <person name="Brambilla E."/>
            <person name="Klenk H.-P."/>
            <person name="Eisen J.A."/>
        </authorList>
    </citation>
    <scope>NUCLEOTIDE SEQUENCE [LARGE SCALE GENOMIC DNA]</scope>
    <source>
        <strain evidence="5">ATCC 51463 / DSM 15997 / CCUG 23171 / LMG 9086</strain>
    </source>
</reference>
<proteinExistence type="predicted"/>
<protein>
    <submittedName>
        <fullName evidence="4">Gliding-associated putative ABC transporter substrate-binding component GldG</fullName>
    </submittedName>
</protein>
<keyword evidence="1" id="KW-0472">Membrane</keyword>
<dbReference type="InterPro" id="IPR019196">
    <property type="entry name" value="ABC_transp_unknown"/>
</dbReference>
<dbReference type="InterPro" id="IPR019863">
    <property type="entry name" value="Motility-assoc_ABC-rel_GldG"/>
</dbReference>
<dbReference type="GeneID" id="71568487"/>
<sequence length="560" mass="64110">MKKVSLSLVLIVGLLVIIFLSQIFYKRWDFTEDKRYSFAPSTEQVLKNIKNPIKIHIFLDGDLTASFKTLKNETQFFLNEIQRANKNIEFKFINPTAENLNLDSLKQHGVQDIAVPTNDKILRVFPFATIDTEGKSATISLLSNQKIPIEQRALASTDQIENKFIKEIYRLTQKQRKKIGLIVHHDELFRQYLDGFLNALAPDYDIEPYTEPITNGSFTLTNKDLKNLEKFDALVIAKPLKPFSDSDKLIIDQYIMHGGKTLWMTESVDAEMDSLFRKDKIVAFPRDPNIKDLLFNYGVRIMPAVVKDLQSAYITLAIGNTDGNAAYEQFPWAYFPLSMPMRNSPITKKISNPLRFEFANPVEILPRDSVKAEVLLSTSPNVQLQSPLTYIDFNEINNTVPENYPAQEGVYPLAVLLEGNFKSAYAGRYESREVQGFKPSVKDNKMIIIGDGDFAKNHLFRGVPLPLGADKYSMRPDMPAAPSVIYDNAAFLVNCMDYLVGDETILNLNDKQRTIYLLDKNRIKDEKSAWRWYNIALPALLVGLMCLLLPYWRKRKFTKK</sequence>
<dbReference type="GeneID" id="97256980"/>
<name>I3ZXJ6_ORNRL</name>
<evidence type="ECO:0000313" key="4">
    <source>
        <dbReference type="EMBL" id="AFL96430.1"/>
    </source>
</evidence>
<dbReference type="Proteomes" id="UP000006051">
    <property type="component" value="Chromosome"/>
</dbReference>
<dbReference type="AlphaFoldDB" id="I3ZXJ6"/>
<dbReference type="eggNOG" id="COG3225">
    <property type="taxonomic scope" value="Bacteria"/>
</dbReference>
<keyword evidence="1" id="KW-1133">Transmembrane helix</keyword>
<dbReference type="KEGG" id="orh:Ornrh_0208"/>
<dbReference type="Pfam" id="PF09822">
    <property type="entry name" value="ABC_transp_aux"/>
    <property type="match status" value="1"/>
</dbReference>
<dbReference type="HOGENOM" id="CLU_018716_1_0_10"/>
<dbReference type="PATRIC" id="fig|867902.3.peg.211"/>